<protein>
    <submittedName>
        <fullName evidence="2">Uncharacterized protein</fullName>
    </submittedName>
</protein>
<name>A0AAD7SRK3_9TELE</name>
<reference evidence="2" key="1">
    <citation type="journal article" date="2023" name="Science">
        <title>Genome structures resolve the early diversification of teleost fishes.</title>
        <authorList>
            <person name="Parey E."/>
            <person name="Louis A."/>
            <person name="Montfort J."/>
            <person name="Bouchez O."/>
            <person name="Roques C."/>
            <person name="Iampietro C."/>
            <person name="Lluch J."/>
            <person name="Castinel A."/>
            <person name="Donnadieu C."/>
            <person name="Desvignes T."/>
            <person name="Floi Bucao C."/>
            <person name="Jouanno E."/>
            <person name="Wen M."/>
            <person name="Mejri S."/>
            <person name="Dirks R."/>
            <person name="Jansen H."/>
            <person name="Henkel C."/>
            <person name="Chen W.J."/>
            <person name="Zahm M."/>
            <person name="Cabau C."/>
            <person name="Klopp C."/>
            <person name="Thompson A.W."/>
            <person name="Robinson-Rechavi M."/>
            <person name="Braasch I."/>
            <person name="Lecointre G."/>
            <person name="Bobe J."/>
            <person name="Postlethwait J.H."/>
            <person name="Berthelot C."/>
            <person name="Roest Crollius H."/>
            <person name="Guiguen Y."/>
        </authorList>
    </citation>
    <scope>NUCLEOTIDE SEQUENCE</scope>
    <source>
        <strain evidence="2">NC1722</strain>
    </source>
</reference>
<evidence type="ECO:0000256" key="1">
    <source>
        <dbReference type="SAM" id="MobiDB-lite"/>
    </source>
</evidence>
<accession>A0AAD7SRK3</accession>
<dbReference type="EMBL" id="JAINUG010000039">
    <property type="protein sequence ID" value="KAJ8407333.1"/>
    <property type="molecule type" value="Genomic_DNA"/>
</dbReference>
<gene>
    <name evidence="2" type="ORF">AAFF_G00279070</name>
</gene>
<sequence length="195" mass="21702">MYGERSQRFIARVTQCNASADFDVPDRRHHLASSLPVERAHPLTRGRRGEMQSSSQQLGRSGGTARRPQCVAEGNRRSRIAGGHRSFARDGDGTFHRDCAFHNLYWDGDERLTLKGEGSNVSQRSREALTASQGVNSQPRGLESRFLSSVSFTRLCGRGQRCVSPCALSFLVPRSSDVEANPWLPPCEGHHTHWT</sequence>
<proteinExistence type="predicted"/>
<organism evidence="2 3">
    <name type="scientific">Aldrovandia affinis</name>
    <dbReference type="NCBI Taxonomy" id="143900"/>
    <lineage>
        <taxon>Eukaryota</taxon>
        <taxon>Metazoa</taxon>
        <taxon>Chordata</taxon>
        <taxon>Craniata</taxon>
        <taxon>Vertebrata</taxon>
        <taxon>Euteleostomi</taxon>
        <taxon>Actinopterygii</taxon>
        <taxon>Neopterygii</taxon>
        <taxon>Teleostei</taxon>
        <taxon>Notacanthiformes</taxon>
        <taxon>Halosauridae</taxon>
        <taxon>Aldrovandia</taxon>
    </lineage>
</organism>
<comment type="caution">
    <text evidence="2">The sequence shown here is derived from an EMBL/GenBank/DDBJ whole genome shotgun (WGS) entry which is preliminary data.</text>
</comment>
<evidence type="ECO:0000313" key="3">
    <source>
        <dbReference type="Proteomes" id="UP001221898"/>
    </source>
</evidence>
<dbReference type="AlphaFoldDB" id="A0AAD7SRK3"/>
<keyword evidence="3" id="KW-1185">Reference proteome</keyword>
<feature type="region of interest" description="Disordered" evidence="1">
    <location>
        <begin position="33"/>
        <end position="87"/>
    </location>
</feature>
<dbReference type="Proteomes" id="UP001221898">
    <property type="component" value="Unassembled WGS sequence"/>
</dbReference>
<evidence type="ECO:0000313" key="2">
    <source>
        <dbReference type="EMBL" id="KAJ8407333.1"/>
    </source>
</evidence>